<dbReference type="SUPFAM" id="SSF103481">
    <property type="entry name" value="Multidrug resistance efflux transporter EmrE"/>
    <property type="match status" value="1"/>
</dbReference>
<dbReference type="InterPro" id="IPR007271">
    <property type="entry name" value="Nuc_sug_transpt"/>
</dbReference>
<feature type="transmembrane region" description="Helical" evidence="5">
    <location>
        <begin position="210"/>
        <end position="227"/>
    </location>
</feature>
<feature type="chain" id="PRO_5031386232" description="UDP-galactose transporter" evidence="6">
    <location>
        <begin position="29"/>
        <end position="348"/>
    </location>
</feature>
<evidence type="ECO:0000256" key="4">
    <source>
        <dbReference type="ARBA" id="ARBA00023136"/>
    </source>
</evidence>
<feature type="transmembrane region" description="Helical" evidence="5">
    <location>
        <begin position="79"/>
        <end position="97"/>
    </location>
</feature>
<organism evidence="7">
    <name type="scientific">Leptocylindrus danicus</name>
    <dbReference type="NCBI Taxonomy" id="163516"/>
    <lineage>
        <taxon>Eukaryota</taxon>
        <taxon>Sar</taxon>
        <taxon>Stramenopiles</taxon>
        <taxon>Ochrophyta</taxon>
        <taxon>Bacillariophyta</taxon>
        <taxon>Coscinodiscophyceae</taxon>
        <taxon>Chaetocerotophycidae</taxon>
        <taxon>Leptocylindrales</taxon>
        <taxon>Leptocylindraceae</taxon>
        <taxon>Leptocylindrus</taxon>
    </lineage>
</organism>
<keyword evidence="2 5" id="KW-0812">Transmembrane</keyword>
<evidence type="ECO:0000313" key="7">
    <source>
        <dbReference type="EMBL" id="CAD9603988.1"/>
    </source>
</evidence>
<sequence>MNSTKLAVLLILCLQNSIFTVLRRYSQGILNEQYSKYEVLLFGEVVKMGFSAWMISGSLQVGESVGGRLTYLTQKCAKMAVLAGIYGCMNILSFVALRNIGAGTFTIFAQCKILTTASFSKVMLNKTYSWAQWRALLQLMVGVLLFSASIFEGEASERGKEASGGWGPAMLGTAAVLVEVTLSGFASIYFEKVIKLDPEQLGIWERNYQLALGSIPIYVLFILHGGGGEVGYGGGWSGVAIVLACLGAAGGLLVALSIKHGDSILKTLATTGSILLSSLLDHYLLFGPLTFVMVMGGINVVLAICNYTFDATPKQEVSSVHSNVSGTKKEEVLSKAVTDDEKVALTKV</sequence>
<feature type="transmembrane region" description="Helical" evidence="5">
    <location>
        <begin position="135"/>
        <end position="151"/>
    </location>
</feature>
<dbReference type="NCBIfam" id="TIGR00803">
    <property type="entry name" value="nst"/>
    <property type="match status" value="1"/>
</dbReference>
<dbReference type="AlphaFoldDB" id="A0A7S2LF34"/>
<dbReference type="EMBL" id="HBGY01028542">
    <property type="protein sequence ID" value="CAD9603988.1"/>
    <property type="molecule type" value="Transcribed_RNA"/>
</dbReference>
<keyword evidence="6" id="KW-0732">Signal</keyword>
<dbReference type="GO" id="GO:0000139">
    <property type="term" value="C:Golgi membrane"/>
    <property type="evidence" value="ECO:0007669"/>
    <property type="project" value="InterPro"/>
</dbReference>
<keyword evidence="3 5" id="KW-1133">Transmembrane helix</keyword>
<dbReference type="Pfam" id="PF04142">
    <property type="entry name" value="Nuc_sug_transp"/>
    <property type="match status" value="1"/>
</dbReference>
<reference evidence="7" key="1">
    <citation type="submission" date="2021-01" db="EMBL/GenBank/DDBJ databases">
        <authorList>
            <person name="Corre E."/>
            <person name="Pelletier E."/>
            <person name="Niang G."/>
            <person name="Scheremetjew M."/>
            <person name="Finn R."/>
            <person name="Kale V."/>
            <person name="Holt S."/>
            <person name="Cochrane G."/>
            <person name="Meng A."/>
            <person name="Brown T."/>
            <person name="Cohen L."/>
        </authorList>
    </citation>
    <scope>NUCLEOTIDE SEQUENCE</scope>
    <source>
        <strain evidence="7">B650</strain>
    </source>
</reference>
<feature type="signal peptide" evidence="6">
    <location>
        <begin position="1"/>
        <end position="28"/>
    </location>
</feature>
<protein>
    <recommendedName>
        <fullName evidence="8">UDP-galactose transporter</fullName>
    </recommendedName>
</protein>
<feature type="transmembrane region" description="Helical" evidence="5">
    <location>
        <begin position="233"/>
        <end position="256"/>
    </location>
</feature>
<keyword evidence="4 5" id="KW-0472">Membrane</keyword>
<evidence type="ECO:0000256" key="1">
    <source>
        <dbReference type="ARBA" id="ARBA00004141"/>
    </source>
</evidence>
<evidence type="ECO:0000256" key="6">
    <source>
        <dbReference type="SAM" id="SignalP"/>
    </source>
</evidence>
<evidence type="ECO:0008006" key="8">
    <source>
        <dbReference type="Google" id="ProtNLM"/>
    </source>
</evidence>
<name>A0A7S2LF34_9STRA</name>
<evidence type="ECO:0000256" key="3">
    <source>
        <dbReference type="ARBA" id="ARBA00022989"/>
    </source>
</evidence>
<evidence type="ECO:0000256" key="5">
    <source>
        <dbReference type="SAM" id="Phobius"/>
    </source>
</evidence>
<dbReference type="InterPro" id="IPR037185">
    <property type="entry name" value="EmrE-like"/>
</dbReference>
<proteinExistence type="predicted"/>
<feature type="transmembrane region" description="Helical" evidence="5">
    <location>
        <begin position="286"/>
        <end position="309"/>
    </location>
</feature>
<gene>
    <name evidence="7" type="ORF">LDAN0321_LOCUS17645</name>
</gene>
<feature type="transmembrane region" description="Helical" evidence="5">
    <location>
        <begin position="171"/>
        <end position="190"/>
    </location>
</feature>
<accession>A0A7S2LF34</accession>
<dbReference type="GO" id="GO:0015165">
    <property type="term" value="F:pyrimidine nucleotide-sugar transmembrane transporter activity"/>
    <property type="evidence" value="ECO:0007669"/>
    <property type="project" value="InterPro"/>
</dbReference>
<comment type="subcellular location">
    <subcellularLocation>
        <location evidence="1">Membrane</location>
        <topology evidence="1">Multi-pass membrane protein</topology>
    </subcellularLocation>
</comment>
<evidence type="ECO:0000256" key="2">
    <source>
        <dbReference type="ARBA" id="ARBA00022692"/>
    </source>
</evidence>
<dbReference type="PANTHER" id="PTHR10231">
    <property type="entry name" value="NUCLEOTIDE-SUGAR TRANSMEMBRANE TRANSPORTER"/>
    <property type="match status" value="1"/>
</dbReference>